<dbReference type="OMA" id="YDHHISA"/>
<evidence type="ECO:0000256" key="1">
    <source>
        <dbReference type="SAM" id="MobiDB-lite"/>
    </source>
</evidence>
<evidence type="ECO:0000256" key="2">
    <source>
        <dbReference type="SAM" id="Phobius"/>
    </source>
</evidence>
<dbReference type="OrthoDB" id="2954345at2759"/>
<gene>
    <name evidence="3" type="ORF">ARMOST_21932</name>
</gene>
<feature type="transmembrane region" description="Helical" evidence="2">
    <location>
        <begin position="65"/>
        <end position="86"/>
    </location>
</feature>
<organism evidence="3 4">
    <name type="scientific">Armillaria ostoyae</name>
    <name type="common">Armillaria root rot fungus</name>
    <dbReference type="NCBI Taxonomy" id="47428"/>
    <lineage>
        <taxon>Eukaryota</taxon>
        <taxon>Fungi</taxon>
        <taxon>Dikarya</taxon>
        <taxon>Basidiomycota</taxon>
        <taxon>Agaricomycotina</taxon>
        <taxon>Agaricomycetes</taxon>
        <taxon>Agaricomycetidae</taxon>
        <taxon>Agaricales</taxon>
        <taxon>Marasmiineae</taxon>
        <taxon>Physalacriaceae</taxon>
        <taxon>Armillaria</taxon>
    </lineage>
</organism>
<feature type="region of interest" description="Disordered" evidence="1">
    <location>
        <begin position="332"/>
        <end position="354"/>
    </location>
</feature>
<feature type="transmembrane region" description="Helical" evidence="2">
    <location>
        <begin position="142"/>
        <end position="162"/>
    </location>
</feature>
<dbReference type="Proteomes" id="UP000219338">
    <property type="component" value="Unassembled WGS sequence"/>
</dbReference>
<reference evidence="4" key="1">
    <citation type="journal article" date="2017" name="Nat. Ecol. Evol.">
        <title>Genome expansion and lineage-specific genetic innovations in the forest pathogenic fungi Armillaria.</title>
        <authorList>
            <person name="Sipos G."/>
            <person name="Prasanna A.N."/>
            <person name="Walter M.C."/>
            <person name="O'Connor E."/>
            <person name="Balint B."/>
            <person name="Krizsan K."/>
            <person name="Kiss B."/>
            <person name="Hess J."/>
            <person name="Varga T."/>
            <person name="Slot J."/>
            <person name="Riley R."/>
            <person name="Boka B."/>
            <person name="Rigling D."/>
            <person name="Barry K."/>
            <person name="Lee J."/>
            <person name="Mihaltcheva S."/>
            <person name="LaButti K."/>
            <person name="Lipzen A."/>
            <person name="Waldron R."/>
            <person name="Moloney N.M."/>
            <person name="Sperisen C."/>
            <person name="Kredics L."/>
            <person name="Vagvoelgyi C."/>
            <person name="Patrignani A."/>
            <person name="Fitzpatrick D."/>
            <person name="Nagy I."/>
            <person name="Doyle S."/>
            <person name="Anderson J.B."/>
            <person name="Grigoriev I.V."/>
            <person name="Gueldener U."/>
            <person name="Muensterkoetter M."/>
            <person name="Nagy L.G."/>
        </authorList>
    </citation>
    <scope>NUCLEOTIDE SEQUENCE [LARGE SCALE GENOMIC DNA]</scope>
    <source>
        <strain evidence="4">C18/9</strain>
    </source>
</reference>
<accession>A0A284SBI8</accession>
<proteinExistence type="predicted"/>
<feature type="transmembrane region" description="Helical" evidence="2">
    <location>
        <begin position="219"/>
        <end position="241"/>
    </location>
</feature>
<keyword evidence="2" id="KW-0472">Membrane</keyword>
<evidence type="ECO:0000313" key="3">
    <source>
        <dbReference type="EMBL" id="SJL18345.1"/>
    </source>
</evidence>
<feature type="compositionally biased region" description="Basic and acidic residues" evidence="1">
    <location>
        <begin position="339"/>
        <end position="354"/>
    </location>
</feature>
<name>A0A284SBI8_ARMOS</name>
<keyword evidence="4" id="KW-1185">Reference proteome</keyword>
<evidence type="ECO:0000313" key="4">
    <source>
        <dbReference type="Proteomes" id="UP000219338"/>
    </source>
</evidence>
<feature type="transmembrane region" description="Helical" evidence="2">
    <location>
        <begin position="31"/>
        <end position="53"/>
    </location>
</feature>
<dbReference type="STRING" id="47428.A0A284SBI8"/>
<dbReference type="AlphaFoldDB" id="A0A284SBI8"/>
<feature type="transmembrane region" description="Helical" evidence="2">
    <location>
        <begin position="106"/>
        <end position="130"/>
    </location>
</feature>
<feature type="transmembrane region" description="Helical" evidence="2">
    <location>
        <begin position="174"/>
        <end position="198"/>
    </location>
</feature>
<sequence>MTTQNSIPPPDLTDVDRAIIFQILDAELNSVILYSLLIGIYTGIVAVTLRNIYMNKSQPIRRVMVLIVVLLHTMTIFNFASCWAYIDSMFIDNGWNFWTIHLSYSSPSVIVEVGMGATGAVCTILADSTMIWRCWMVWGRRWLAILLPTFVLIAAIVFKIIGTYELYNNTVNNYALAFTLYSSLVLAMTLWCTLLIIYRIVSVARAGRETGGGLGAYRNIIEVLVESSVLYSAFLILYVVFNARDPFVLAYFDVLAGIARGIAPTLLVGRVAAGHSRPDDSWRGSVISGSIRFGTHSGGQLSLYSATSDDLEAQRQRDGEYNHHIAAESQGDTVGSDSFVHEDGPRSQREGDNEYGHFVFKSPQDGAVCIDLQSVIQGRVPS</sequence>
<keyword evidence="2" id="KW-1133">Transmembrane helix</keyword>
<dbReference type="EMBL" id="FUEG01000058">
    <property type="protein sequence ID" value="SJL18345.1"/>
    <property type="molecule type" value="Genomic_DNA"/>
</dbReference>
<protein>
    <submittedName>
        <fullName evidence="3">Uncharacterized protein</fullName>
    </submittedName>
</protein>
<keyword evidence="2" id="KW-0812">Transmembrane</keyword>